<dbReference type="InterPro" id="IPR012505">
    <property type="entry name" value="YbbR"/>
</dbReference>
<organism evidence="1 2">
    <name type="scientific">Thermus filiformis</name>
    <dbReference type="NCBI Taxonomy" id="276"/>
    <lineage>
        <taxon>Bacteria</taxon>
        <taxon>Thermotogati</taxon>
        <taxon>Deinococcota</taxon>
        <taxon>Deinococci</taxon>
        <taxon>Thermales</taxon>
        <taxon>Thermaceae</taxon>
        <taxon>Thermus</taxon>
    </lineage>
</organism>
<gene>
    <name evidence="1" type="ORF">THFILI_05515</name>
</gene>
<dbReference type="PANTHER" id="PTHR37804">
    <property type="entry name" value="CDAA REGULATORY PROTEIN CDAR"/>
    <property type="match status" value="1"/>
</dbReference>
<name>A0A0D6XA54_THEFI</name>
<dbReference type="Proteomes" id="UP000030364">
    <property type="component" value="Unassembled WGS sequence"/>
</dbReference>
<dbReference type="AlphaFoldDB" id="A0A0D6XA54"/>
<dbReference type="RefSeq" id="WP_038066415.1">
    <property type="nucleotide sequence ID" value="NZ_JPSL02000038.1"/>
</dbReference>
<reference evidence="1 2" key="1">
    <citation type="journal article" date="2015" name="Genome Announc.">
        <title>Draft Genome Sequence of the Thermophile Thermus filiformis ATCC 43280, Producer of Carotenoid-(Di)glucoside-Branched Fatty Acid (Di)esters and Source of Hyperthermostable Enzymes of Biotechnological Interest.</title>
        <authorList>
            <person name="Mandelli F."/>
            <person name="Oliveira Ramires B."/>
            <person name="Couger M.B."/>
            <person name="Paixao D.A."/>
            <person name="Camilo C.M."/>
            <person name="Polikarpov I."/>
            <person name="Prade R."/>
            <person name="Riano-Pachon D.M."/>
            <person name="Squina F.M."/>
        </authorList>
    </citation>
    <scope>NUCLEOTIDE SEQUENCE [LARGE SCALE GENOMIC DNA]</scope>
    <source>
        <strain evidence="1 2">ATCC 43280</strain>
    </source>
</reference>
<dbReference type="STRING" id="276.THFILI_05515"/>
<dbReference type="InterPro" id="IPR053154">
    <property type="entry name" value="c-di-AMP_regulator"/>
</dbReference>
<keyword evidence="2" id="KW-1185">Reference proteome</keyword>
<dbReference type="PANTHER" id="PTHR37804:SF1">
    <property type="entry name" value="CDAA REGULATORY PROTEIN CDAR"/>
    <property type="match status" value="1"/>
</dbReference>
<dbReference type="Gene3D" id="2.170.120.30">
    <property type="match status" value="1"/>
</dbReference>
<proteinExistence type="predicted"/>
<dbReference type="EMBL" id="JPSL02000038">
    <property type="protein sequence ID" value="KIX84635.1"/>
    <property type="molecule type" value="Genomic_DNA"/>
</dbReference>
<evidence type="ECO:0008006" key="3">
    <source>
        <dbReference type="Google" id="ProtNLM"/>
    </source>
</evidence>
<dbReference type="Pfam" id="PF07949">
    <property type="entry name" value="YbbR"/>
    <property type="match status" value="1"/>
</dbReference>
<sequence length="268" mass="28739">MRPLEFALALVAALALWFLLREKAPVVERALSVPLEAVGLGSDRVADGLPKEVLVRVRGPAPLVEDRTLPVSAYLDLSGVEGPFAREVQVAVPQGVEVVEVRPARVEGRVEALVRQSLPVLLVSPEGPVTPERASVEAQGPRSQMEKARLALGLDTGKEEVALVAFGEEPLPGVRLSPDRVRVKSRSSFLAIKEVPLRPVPPGGYRVLEFSPRTVRLVGPETVLKDVEEVEARLPATQGVYQGSLDLQLPPGVSPVGVVLGRARLALE</sequence>
<accession>A0A0D6XA54</accession>
<evidence type="ECO:0000313" key="1">
    <source>
        <dbReference type="EMBL" id="KIX84635.1"/>
    </source>
</evidence>
<dbReference type="OrthoDB" id="30503at2"/>
<protein>
    <recommendedName>
        <fullName evidence="3">YbbR-like domain-containing protein</fullName>
    </recommendedName>
</protein>
<comment type="caution">
    <text evidence="1">The sequence shown here is derived from an EMBL/GenBank/DDBJ whole genome shotgun (WGS) entry which is preliminary data.</text>
</comment>
<evidence type="ECO:0000313" key="2">
    <source>
        <dbReference type="Proteomes" id="UP000030364"/>
    </source>
</evidence>